<dbReference type="PANTHER" id="PTHR40624">
    <property type="entry name" value="BIOSYNTHESIS MONOOXYGENASE, PUTATIVE (AFU_ORTHOLOGUE AFUA_1G12025)-RELATED"/>
    <property type="match status" value="1"/>
</dbReference>
<dbReference type="Pfam" id="PF03992">
    <property type="entry name" value="ABM"/>
    <property type="match status" value="1"/>
</dbReference>
<dbReference type="SUPFAM" id="SSF54909">
    <property type="entry name" value="Dimeric alpha+beta barrel"/>
    <property type="match status" value="1"/>
</dbReference>
<dbReference type="PROSITE" id="PS51725">
    <property type="entry name" value="ABM"/>
    <property type="match status" value="1"/>
</dbReference>
<dbReference type="AlphaFoldDB" id="A0AA38H9Y3"/>
<dbReference type="RefSeq" id="XP_052946850.1">
    <property type="nucleotide sequence ID" value="XM_053093610.1"/>
</dbReference>
<proteinExistence type="predicted"/>
<reference evidence="2" key="1">
    <citation type="journal article" date="2022" name="G3 (Bethesda)">
        <title>High quality genome of the basidiomycete yeast Dioszegia hungarica PDD-24b-2 isolated from cloud water.</title>
        <authorList>
            <person name="Jarrige D."/>
            <person name="Haridas S."/>
            <person name="Bleykasten-Grosshans C."/>
            <person name="Joly M."/>
            <person name="Nadalig T."/>
            <person name="Sancelme M."/>
            <person name="Vuilleumier S."/>
            <person name="Grigoriev I.V."/>
            <person name="Amato P."/>
            <person name="Bringel F."/>
        </authorList>
    </citation>
    <scope>NUCLEOTIDE SEQUENCE</scope>
    <source>
        <strain evidence="2">PDD-24b-2</strain>
    </source>
</reference>
<evidence type="ECO:0000259" key="1">
    <source>
        <dbReference type="PROSITE" id="PS51725"/>
    </source>
</evidence>
<dbReference type="PANTHER" id="PTHR40624:SF1">
    <property type="entry name" value="BIOSYNTHESIS MONOOXYGENASE, PUTATIVE (AFU_ORTHOLOGUE AFUA_1G12025)-RELATED"/>
    <property type="match status" value="1"/>
</dbReference>
<protein>
    <recommendedName>
        <fullName evidence="1">ABM domain-containing protein</fullName>
    </recommendedName>
</protein>
<accession>A0AA38H9Y3</accession>
<dbReference type="Gene3D" id="3.30.70.100">
    <property type="match status" value="1"/>
</dbReference>
<comment type="caution">
    <text evidence="2">The sequence shown here is derived from an EMBL/GenBank/DDBJ whole genome shotgun (WGS) entry which is preliminary data.</text>
</comment>
<dbReference type="EMBL" id="JAKWFO010000005">
    <property type="protein sequence ID" value="KAI9637073.1"/>
    <property type="molecule type" value="Genomic_DNA"/>
</dbReference>
<dbReference type="Proteomes" id="UP001164286">
    <property type="component" value="Unassembled WGS sequence"/>
</dbReference>
<evidence type="ECO:0000313" key="2">
    <source>
        <dbReference type="EMBL" id="KAI9637073.1"/>
    </source>
</evidence>
<feature type="domain" description="ABM" evidence="1">
    <location>
        <begin position="3"/>
        <end position="93"/>
    </location>
</feature>
<name>A0AA38H9Y3_9TREE</name>
<sequence length="97" mass="11253">MSFIQLVTINAKEGKGAEIRRHLEQVYEDVKANEPGTKKYHIGVDTKNSDTIWLWEEYESDAALQDVHRKGKPYLEFMSQKDNLIGGFQIQRLDKVN</sequence>
<dbReference type="InterPro" id="IPR011008">
    <property type="entry name" value="Dimeric_a/b-barrel"/>
</dbReference>
<dbReference type="GeneID" id="77732815"/>
<organism evidence="2 3">
    <name type="scientific">Dioszegia hungarica</name>
    <dbReference type="NCBI Taxonomy" id="4972"/>
    <lineage>
        <taxon>Eukaryota</taxon>
        <taxon>Fungi</taxon>
        <taxon>Dikarya</taxon>
        <taxon>Basidiomycota</taxon>
        <taxon>Agaricomycotina</taxon>
        <taxon>Tremellomycetes</taxon>
        <taxon>Tremellales</taxon>
        <taxon>Bulleribasidiaceae</taxon>
        <taxon>Dioszegia</taxon>
    </lineage>
</organism>
<gene>
    <name evidence="2" type="ORF">MKK02DRAFT_45782</name>
</gene>
<keyword evidence="3" id="KW-1185">Reference proteome</keyword>
<dbReference type="InterPro" id="IPR007138">
    <property type="entry name" value="ABM_dom"/>
</dbReference>
<evidence type="ECO:0000313" key="3">
    <source>
        <dbReference type="Proteomes" id="UP001164286"/>
    </source>
</evidence>